<sequence>MPTYAWQRERYWVETPATTGAAGEGRRAPTSGHPLLGEVQTLSTQTSTHLWETTLDLQRLPWLSDRRVQGEVVFPGAGYLEMALASGAEVLEHTPLQLTDVVLTRPLVLSDGAAVTVQLVMTEESPDRLRAEIASRTPGPGRAAWTAHARGTVQRAERAGAEATLDLIALRARLGAATPAQTAHAAMAARGLEYGPAFRGLEELRRGHGEALGRVRLPGAAGAASAYQAHPALLDACLQVAAGTFDGETAPWVPVEVASLRLLRRPPGELWCHARLTRADAAHRRSADLLLVDAAGAPVAEIQGLVIQRLATGTSQREQDDWFLEHDWELAAVPAPTISAGRFLVLGGEGGVGSALRAALEAAGHVVVHAPAETSPAGVRARLAGAFGAQAPTAVVHLGSLEGDAPRLDAEAVERALVCGCDSVLATVQALAGAGRRDASRLWLVTRGAQAVGDRDVAAAQAPLLGLGRVVAMEHPELRCARVDLDPARPAGEIQALLAELLADEPEEEVALRGEERRVARLASRAERREGVEPARGRPLRLEIKEAQPPGKPALAIDEPGSRSREPSGSGITVRADGSYLLTGGLGGLGLSVARWLAKKGAGHLVLVGRSGATSVDQRAAIAALEAHGTRVTVARADVADREQIERVLREVAASGVPLRGVIHAAGLLDDGLLLQQTPARFRAVMAPKVRGALHLHTLTREAPLDFFVLYASGAGLLGTPGQGNYAAANAFLDALAHHRRTQGLPSLSIDWGAFSEVGLAAAQENRGARLVSRGMRSLTTDEGLAALERLLDGGHTQVGVMPLDLRQWAEFYPAAASSRRLSRLWTAHRAGAGRPAGEQDLRHRLAAAEPGAQAALLQAFLRAEISQVLRVREDRLDVNTPLTRLGMDSLMGLELRNRLEVSLGLRLSATLIWQYPTIAALTQLLMDERLRAALAFRSSSPTPSASNASSPIDEEHEEGTL</sequence>
<dbReference type="SMART" id="SM01294">
    <property type="entry name" value="PKS_PP_betabranch"/>
    <property type="match status" value="1"/>
</dbReference>
<dbReference type="InterPro" id="IPR049900">
    <property type="entry name" value="PKS_mFAS_DH"/>
</dbReference>
<dbReference type="InterPro" id="IPR020807">
    <property type="entry name" value="PKS_DH"/>
</dbReference>
<dbReference type="SMART" id="SM00826">
    <property type="entry name" value="PKS_DH"/>
    <property type="match status" value="1"/>
</dbReference>
<dbReference type="PROSITE" id="PS52019">
    <property type="entry name" value="PKS_MFAS_DH"/>
    <property type="match status" value="1"/>
</dbReference>
<evidence type="ECO:0000313" key="8">
    <source>
        <dbReference type="EMBL" id="KYF84453.1"/>
    </source>
</evidence>
<organism evidence="8 9">
    <name type="scientific">Sorangium cellulosum</name>
    <name type="common">Polyangium cellulosum</name>
    <dbReference type="NCBI Taxonomy" id="56"/>
    <lineage>
        <taxon>Bacteria</taxon>
        <taxon>Pseudomonadati</taxon>
        <taxon>Myxococcota</taxon>
        <taxon>Polyangia</taxon>
        <taxon>Polyangiales</taxon>
        <taxon>Polyangiaceae</taxon>
        <taxon>Sorangium</taxon>
    </lineage>
</organism>
<dbReference type="InterPro" id="IPR020806">
    <property type="entry name" value="PKS_PP-bd"/>
</dbReference>
<dbReference type="InterPro" id="IPR049551">
    <property type="entry name" value="PKS_DH_C"/>
</dbReference>
<evidence type="ECO:0000256" key="5">
    <source>
        <dbReference type="SAM" id="MobiDB-lite"/>
    </source>
</evidence>
<dbReference type="InterPro" id="IPR036291">
    <property type="entry name" value="NAD(P)-bd_dom_sf"/>
</dbReference>
<keyword evidence="3" id="KW-0808">Transferase</keyword>
<name>A0A150RW95_SORCE</name>
<dbReference type="InterPro" id="IPR050091">
    <property type="entry name" value="PKS_NRPS_Biosynth_Enz"/>
</dbReference>
<dbReference type="SMART" id="SM00822">
    <property type="entry name" value="PKS_KR"/>
    <property type="match status" value="1"/>
</dbReference>
<dbReference type="AlphaFoldDB" id="A0A150RW95"/>
<comment type="caution">
    <text evidence="8">The sequence shown here is derived from an EMBL/GenBank/DDBJ whole genome shotgun (WGS) entry which is preliminary data.</text>
</comment>
<dbReference type="GO" id="GO:0006633">
    <property type="term" value="P:fatty acid biosynthetic process"/>
    <property type="evidence" value="ECO:0007669"/>
    <property type="project" value="TreeGrafter"/>
</dbReference>
<evidence type="ECO:0000313" key="9">
    <source>
        <dbReference type="Proteomes" id="UP000075635"/>
    </source>
</evidence>
<dbReference type="InterPro" id="IPR013968">
    <property type="entry name" value="PKS_KR"/>
</dbReference>
<dbReference type="InterPro" id="IPR042104">
    <property type="entry name" value="PKS_dehydratase_sf"/>
</dbReference>
<protein>
    <submittedName>
        <fullName evidence="8">Uncharacterized protein</fullName>
    </submittedName>
</protein>
<dbReference type="SMART" id="SM00823">
    <property type="entry name" value="PKS_PP"/>
    <property type="match status" value="1"/>
</dbReference>
<dbReference type="Pfam" id="PF00550">
    <property type="entry name" value="PP-binding"/>
    <property type="match status" value="1"/>
</dbReference>
<dbReference type="Gene3D" id="3.40.50.720">
    <property type="entry name" value="NAD(P)-binding Rossmann-like Domain"/>
    <property type="match status" value="1"/>
</dbReference>
<dbReference type="GO" id="GO:0031177">
    <property type="term" value="F:phosphopantetheine binding"/>
    <property type="evidence" value="ECO:0007669"/>
    <property type="project" value="InterPro"/>
</dbReference>
<feature type="compositionally biased region" description="Low complexity" evidence="5">
    <location>
        <begin position="939"/>
        <end position="952"/>
    </location>
</feature>
<dbReference type="InterPro" id="IPR057326">
    <property type="entry name" value="KR_dom"/>
</dbReference>
<reference evidence="8 9" key="1">
    <citation type="submission" date="2014-02" db="EMBL/GenBank/DDBJ databases">
        <title>The small core and large imbalanced accessory genome model reveals a collaborative survival strategy of Sorangium cellulosum strains in nature.</title>
        <authorList>
            <person name="Han K."/>
            <person name="Peng R."/>
            <person name="Blom J."/>
            <person name="Li Y.-Z."/>
        </authorList>
    </citation>
    <scope>NUCLEOTIDE SEQUENCE [LARGE SCALE GENOMIC DNA]</scope>
    <source>
        <strain evidence="8 9">So0011-07</strain>
    </source>
</reference>
<dbReference type="Gene3D" id="3.10.129.110">
    <property type="entry name" value="Polyketide synthase dehydratase"/>
    <property type="match status" value="1"/>
</dbReference>
<evidence type="ECO:0000259" key="6">
    <source>
        <dbReference type="PROSITE" id="PS50075"/>
    </source>
</evidence>
<dbReference type="CDD" id="cd08955">
    <property type="entry name" value="KR_2_FAS_SDR_x"/>
    <property type="match status" value="1"/>
</dbReference>
<feature type="region of interest" description="Disordered" evidence="5">
    <location>
        <begin position="546"/>
        <end position="571"/>
    </location>
</feature>
<dbReference type="GO" id="GO:0005886">
    <property type="term" value="C:plasma membrane"/>
    <property type="evidence" value="ECO:0007669"/>
    <property type="project" value="TreeGrafter"/>
</dbReference>
<gene>
    <name evidence="8" type="ORF">BE17_29405</name>
</gene>
<comment type="caution">
    <text evidence="4">Lacks conserved residue(s) required for the propagation of feature annotation.</text>
</comment>
<dbReference type="InterPro" id="IPR036736">
    <property type="entry name" value="ACP-like_sf"/>
</dbReference>
<dbReference type="Proteomes" id="UP000075635">
    <property type="component" value="Unassembled WGS sequence"/>
</dbReference>
<keyword evidence="2" id="KW-0597">Phosphoprotein</keyword>
<dbReference type="SUPFAM" id="SSF51735">
    <property type="entry name" value="NAD(P)-binding Rossmann-fold domains"/>
    <property type="match status" value="2"/>
</dbReference>
<dbReference type="GO" id="GO:0005737">
    <property type="term" value="C:cytoplasm"/>
    <property type="evidence" value="ECO:0007669"/>
    <property type="project" value="TreeGrafter"/>
</dbReference>
<evidence type="ECO:0000259" key="7">
    <source>
        <dbReference type="PROSITE" id="PS52019"/>
    </source>
</evidence>
<dbReference type="PANTHER" id="PTHR43775:SF37">
    <property type="entry name" value="SI:DKEY-61P9.11"/>
    <property type="match status" value="1"/>
</dbReference>
<dbReference type="InterPro" id="IPR049552">
    <property type="entry name" value="PKS_DH_N"/>
</dbReference>
<dbReference type="Gene3D" id="1.10.1200.10">
    <property type="entry name" value="ACP-like"/>
    <property type="match status" value="1"/>
</dbReference>
<evidence type="ECO:0000256" key="4">
    <source>
        <dbReference type="PROSITE-ProRule" id="PRU01363"/>
    </source>
</evidence>
<evidence type="ECO:0000256" key="1">
    <source>
        <dbReference type="ARBA" id="ARBA00022450"/>
    </source>
</evidence>
<keyword evidence="1" id="KW-0596">Phosphopantetheine</keyword>
<dbReference type="SUPFAM" id="SSF47336">
    <property type="entry name" value="ACP-like"/>
    <property type="match status" value="1"/>
</dbReference>
<dbReference type="GO" id="GO:0004312">
    <property type="term" value="F:fatty acid synthase activity"/>
    <property type="evidence" value="ECO:0007669"/>
    <property type="project" value="TreeGrafter"/>
</dbReference>
<dbReference type="Pfam" id="PF08659">
    <property type="entry name" value="KR"/>
    <property type="match status" value="1"/>
</dbReference>
<dbReference type="PANTHER" id="PTHR43775">
    <property type="entry name" value="FATTY ACID SYNTHASE"/>
    <property type="match status" value="1"/>
</dbReference>
<feature type="region of interest" description="C-terminal hotdog fold" evidence="4">
    <location>
        <begin position="175"/>
        <end position="316"/>
    </location>
</feature>
<dbReference type="Pfam" id="PF21089">
    <property type="entry name" value="PKS_DH_N"/>
    <property type="match status" value="1"/>
</dbReference>
<feature type="region of interest" description="Disordered" evidence="5">
    <location>
        <begin position="938"/>
        <end position="962"/>
    </location>
</feature>
<evidence type="ECO:0000256" key="2">
    <source>
        <dbReference type="ARBA" id="ARBA00022553"/>
    </source>
</evidence>
<dbReference type="InterPro" id="IPR009081">
    <property type="entry name" value="PP-bd_ACP"/>
</dbReference>
<feature type="domain" description="Carrier" evidence="6">
    <location>
        <begin position="853"/>
        <end position="930"/>
    </location>
</feature>
<feature type="domain" description="PKS/mFAS DH" evidence="7">
    <location>
        <begin position="33"/>
        <end position="316"/>
    </location>
</feature>
<dbReference type="PROSITE" id="PS50075">
    <property type="entry name" value="CARRIER"/>
    <property type="match status" value="1"/>
</dbReference>
<feature type="region of interest" description="N-terminal hotdog fold" evidence="4">
    <location>
        <begin position="33"/>
        <end position="160"/>
    </location>
</feature>
<proteinExistence type="predicted"/>
<dbReference type="PROSITE" id="PS00012">
    <property type="entry name" value="PHOSPHOPANTETHEINE"/>
    <property type="match status" value="1"/>
</dbReference>
<dbReference type="Pfam" id="PF14765">
    <property type="entry name" value="PS-DH"/>
    <property type="match status" value="1"/>
</dbReference>
<dbReference type="InterPro" id="IPR006162">
    <property type="entry name" value="Ppantetheine_attach_site"/>
</dbReference>
<dbReference type="EMBL" id="JEMB01001922">
    <property type="protein sequence ID" value="KYF84453.1"/>
    <property type="molecule type" value="Genomic_DNA"/>
</dbReference>
<dbReference type="GO" id="GO:0071770">
    <property type="term" value="P:DIM/DIP cell wall layer assembly"/>
    <property type="evidence" value="ECO:0007669"/>
    <property type="project" value="TreeGrafter"/>
</dbReference>
<accession>A0A150RW95</accession>
<feature type="compositionally biased region" description="Acidic residues" evidence="5">
    <location>
        <begin position="953"/>
        <end position="962"/>
    </location>
</feature>
<evidence type="ECO:0000256" key="3">
    <source>
        <dbReference type="ARBA" id="ARBA00022679"/>
    </source>
</evidence>